<dbReference type="RefSeq" id="WP_273058320.1">
    <property type="nucleotide sequence ID" value="NZ_CATVTA010000001.1"/>
</dbReference>
<evidence type="ECO:0000256" key="1">
    <source>
        <dbReference type="ARBA" id="ARBA00022490"/>
    </source>
</evidence>
<dbReference type="PANTHER" id="PTHR32120:SF11">
    <property type="entry name" value="SMALL RIBOSOMAL SUBUNIT BIOGENESIS GTPASE RSGA 1, MITOCHONDRIAL-RELATED"/>
    <property type="match status" value="1"/>
</dbReference>
<dbReference type="Pfam" id="PF03193">
    <property type="entry name" value="RsgA_GTPase"/>
    <property type="match status" value="1"/>
</dbReference>
<dbReference type="HAMAP" id="MF_01820">
    <property type="entry name" value="GTPase_RsgA"/>
    <property type="match status" value="1"/>
</dbReference>
<keyword evidence="2 10" id="KW-0690">Ribosome biogenesis</keyword>
<evidence type="ECO:0000259" key="12">
    <source>
        <dbReference type="PROSITE" id="PS51721"/>
    </source>
</evidence>
<dbReference type="InterPro" id="IPR004881">
    <property type="entry name" value="Ribosome_biogen_GTPase_RsgA"/>
</dbReference>
<dbReference type="InterPro" id="IPR010914">
    <property type="entry name" value="RsgA_GTPase_dom"/>
</dbReference>
<dbReference type="PANTHER" id="PTHR32120">
    <property type="entry name" value="SMALL RIBOSOMAL SUBUNIT BIOGENESIS GTPASE RSGA"/>
    <property type="match status" value="1"/>
</dbReference>
<dbReference type="GO" id="GO:0042274">
    <property type="term" value="P:ribosomal small subunit biogenesis"/>
    <property type="evidence" value="ECO:0007669"/>
    <property type="project" value="UniProtKB-UniRule"/>
</dbReference>
<dbReference type="InterPro" id="IPR012340">
    <property type="entry name" value="NA-bd_OB-fold"/>
</dbReference>
<dbReference type="GO" id="GO:0003924">
    <property type="term" value="F:GTPase activity"/>
    <property type="evidence" value="ECO:0007669"/>
    <property type="project" value="UniProtKB-UniRule"/>
</dbReference>
<dbReference type="EMBL" id="JABZMK010000001">
    <property type="protein sequence ID" value="MBF1128432.1"/>
    <property type="molecule type" value="Genomic_DNA"/>
</dbReference>
<keyword evidence="5 10" id="KW-0547">Nucleotide-binding</keyword>
<evidence type="ECO:0000256" key="9">
    <source>
        <dbReference type="ARBA" id="ARBA00023134"/>
    </source>
</evidence>
<dbReference type="PROSITE" id="PS50936">
    <property type="entry name" value="ENGC_GTPASE"/>
    <property type="match status" value="1"/>
</dbReference>
<dbReference type="Gene3D" id="2.40.50.140">
    <property type="entry name" value="Nucleic acid-binding proteins"/>
    <property type="match status" value="1"/>
</dbReference>
<organism evidence="13 14">
    <name type="scientific">Dialister invisus</name>
    <dbReference type="NCBI Taxonomy" id="218538"/>
    <lineage>
        <taxon>Bacteria</taxon>
        <taxon>Bacillati</taxon>
        <taxon>Bacillota</taxon>
        <taxon>Negativicutes</taxon>
        <taxon>Veillonellales</taxon>
        <taxon>Veillonellaceae</taxon>
        <taxon>Dialister</taxon>
    </lineage>
</organism>
<evidence type="ECO:0000313" key="13">
    <source>
        <dbReference type="EMBL" id="MBF1128432.1"/>
    </source>
</evidence>
<dbReference type="Gene3D" id="1.10.40.50">
    <property type="entry name" value="Probable gtpase engc, domain 3"/>
    <property type="match status" value="1"/>
</dbReference>
<reference evidence="13" key="1">
    <citation type="submission" date="2020-04" db="EMBL/GenBank/DDBJ databases">
        <title>Deep metagenomics examines the oral microbiome during advanced dental caries in children, revealing novel taxa and co-occurrences with host molecules.</title>
        <authorList>
            <person name="Baker J.L."/>
            <person name="Morton J.T."/>
            <person name="Dinis M."/>
            <person name="Alvarez R."/>
            <person name="Tran N.C."/>
            <person name="Knight R."/>
            <person name="Edlund A."/>
        </authorList>
    </citation>
    <scope>NUCLEOTIDE SEQUENCE</scope>
    <source>
        <strain evidence="13">JCVI_32_bin.14</strain>
    </source>
</reference>
<accession>A0A930FQ72</accession>
<dbReference type="SUPFAM" id="SSF50249">
    <property type="entry name" value="Nucleic acid-binding proteins"/>
    <property type="match status" value="1"/>
</dbReference>
<dbReference type="SUPFAM" id="SSF52540">
    <property type="entry name" value="P-loop containing nucleoside triphosphate hydrolases"/>
    <property type="match status" value="1"/>
</dbReference>
<feature type="binding site" evidence="10">
    <location>
        <position position="248"/>
    </location>
    <ligand>
        <name>Zn(2+)</name>
        <dbReference type="ChEBI" id="CHEBI:29105"/>
    </ligand>
</feature>
<evidence type="ECO:0000256" key="2">
    <source>
        <dbReference type="ARBA" id="ARBA00022517"/>
    </source>
</evidence>
<keyword evidence="4 10" id="KW-0699">rRNA-binding</keyword>
<evidence type="ECO:0000256" key="8">
    <source>
        <dbReference type="ARBA" id="ARBA00022884"/>
    </source>
</evidence>
<evidence type="ECO:0000313" key="14">
    <source>
        <dbReference type="Proteomes" id="UP000757890"/>
    </source>
</evidence>
<comment type="subunit">
    <text evidence="10">Monomer. Associates with 30S ribosomal subunit, binds 16S rRNA.</text>
</comment>
<evidence type="ECO:0000256" key="4">
    <source>
        <dbReference type="ARBA" id="ARBA00022730"/>
    </source>
</evidence>
<dbReference type="Proteomes" id="UP000757890">
    <property type="component" value="Unassembled WGS sequence"/>
</dbReference>
<dbReference type="AlphaFoldDB" id="A0A930FQ72"/>
<feature type="binding site" evidence="10">
    <location>
        <position position="243"/>
    </location>
    <ligand>
        <name>Zn(2+)</name>
        <dbReference type="ChEBI" id="CHEBI:29105"/>
    </ligand>
</feature>
<dbReference type="EC" id="3.6.1.-" evidence="10"/>
<protein>
    <recommendedName>
        <fullName evidence="10">Small ribosomal subunit biogenesis GTPase RsgA</fullName>
        <ecNumber evidence="10">3.6.1.-</ecNumber>
    </recommendedName>
</protein>
<comment type="function">
    <text evidence="10">One of several proteins that assist in the late maturation steps of the functional core of the 30S ribosomal subunit. Helps release RbfA from mature subunits. May play a role in the assembly of ribosomal proteins into the subunit. Circularly permuted GTPase that catalyzes slow GTP hydrolysis, GTPase activity is stimulated by the 30S ribosomal subunit.</text>
</comment>
<evidence type="ECO:0000256" key="3">
    <source>
        <dbReference type="ARBA" id="ARBA00022723"/>
    </source>
</evidence>
<feature type="domain" description="CP-type G" evidence="12">
    <location>
        <begin position="62"/>
        <end position="219"/>
    </location>
</feature>
<dbReference type="GO" id="GO:0019843">
    <property type="term" value="F:rRNA binding"/>
    <property type="evidence" value="ECO:0007669"/>
    <property type="project" value="UniProtKB-KW"/>
</dbReference>
<keyword evidence="7 10" id="KW-0862">Zinc</keyword>
<dbReference type="Gene3D" id="3.40.50.300">
    <property type="entry name" value="P-loop containing nucleotide triphosphate hydrolases"/>
    <property type="match status" value="1"/>
</dbReference>
<feature type="binding site" evidence="10">
    <location>
        <begin position="111"/>
        <end position="114"/>
    </location>
    <ligand>
        <name>GTP</name>
        <dbReference type="ChEBI" id="CHEBI:37565"/>
    </ligand>
</feature>
<sequence length="288" mass="32583">MEGTVLKDQNGYFTILGNNQVLTRCRSRGALKKKTDVLVGDHVEYEANKGFEGVITKVYKRKNQLYRPPVSNVDELVLVSSICTPDLNRGLLDKMILLAENANMSPVICINKCDLDEVSAKRVCEEYEKAGYPCVYTSTYTQDGLDDLKKLLRGRIIVFSGPSGVGKSSILNYFLGRSYFTSGAVSAYTGKGRATTRHAELVPFKTGVFLMDTPGYTLLDIDLLDIDELGFLFKDFRPYLGKCYFNNCRHISEPKCAIRKAIEDGVVQKRRYESYLQIFQKLKYSKKY</sequence>
<feature type="binding site" evidence="10">
    <location>
        <begin position="161"/>
        <end position="169"/>
    </location>
    <ligand>
        <name>GTP</name>
        <dbReference type="ChEBI" id="CHEBI:37565"/>
    </ligand>
</feature>
<dbReference type="InterPro" id="IPR031944">
    <property type="entry name" value="RsgA_N"/>
</dbReference>
<dbReference type="NCBIfam" id="TIGR00157">
    <property type="entry name" value="ribosome small subunit-dependent GTPase A"/>
    <property type="match status" value="1"/>
</dbReference>
<keyword evidence="8 10" id="KW-0694">RNA-binding</keyword>
<feature type="domain" description="EngC GTPase" evidence="11">
    <location>
        <begin position="71"/>
        <end position="217"/>
    </location>
</feature>
<keyword evidence="6 10" id="KW-0378">Hydrolase</keyword>
<name>A0A930FQ72_9FIRM</name>
<feature type="binding site" evidence="10">
    <location>
        <position position="250"/>
    </location>
    <ligand>
        <name>Zn(2+)</name>
        <dbReference type="ChEBI" id="CHEBI:29105"/>
    </ligand>
</feature>
<comment type="caution">
    <text evidence="13">The sequence shown here is derived from an EMBL/GenBank/DDBJ whole genome shotgun (WGS) entry which is preliminary data.</text>
</comment>
<dbReference type="GO" id="GO:0046872">
    <property type="term" value="F:metal ion binding"/>
    <property type="evidence" value="ECO:0007669"/>
    <property type="project" value="UniProtKB-KW"/>
</dbReference>
<dbReference type="GO" id="GO:0005737">
    <property type="term" value="C:cytoplasm"/>
    <property type="evidence" value="ECO:0007669"/>
    <property type="project" value="UniProtKB-SubCell"/>
</dbReference>
<keyword evidence="9 10" id="KW-0342">GTP-binding</keyword>
<dbReference type="Pfam" id="PF16745">
    <property type="entry name" value="RsgA_N"/>
    <property type="match status" value="1"/>
</dbReference>
<dbReference type="GO" id="GO:0005525">
    <property type="term" value="F:GTP binding"/>
    <property type="evidence" value="ECO:0007669"/>
    <property type="project" value="UniProtKB-UniRule"/>
</dbReference>
<dbReference type="InterPro" id="IPR030378">
    <property type="entry name" value="G_CP_dom"/>
</dbReference>
<keyword evidence="3 10" id="KW-0479">Metal-binding</keyword>
<dbReference type="CDD" id="cd01854">
    <property type="entry name" value="YjeQ_EngC"/>
    <property type="match status" value="1"/>
</dbReference>
<comment type="cofactor">
    <cofactor evidence="10">
        <name>Zn(2+)</name>
        <dbReference type="ChEBI" id="CHEBI:29105"/>
    </cofactor>
    <text evidence="10">Binds 1 zinc ion per subunit.</text>
</comment>
<evidence type="ECO:0000259" key="11">
    <source>
        <dbReference type="PROSITE" id="PS50936"/>
    </source>
</evidence>
<comment type="subcellular location">
    <subcellularLocation>
        <location evidence="10">Cytoplasm</location>
    </subcellularLocation>
</comment>
<keyword evidence="1 10" id="KW-0963">Cytoplasm</keyword>
<proteinExistence type="inferred from homology"/>
<evidence type="ECO:0000256" key="7">
    <source>
        <dbReference type="ARBA" id="ARBA00022833"/>
    </source>
</evidence>
<gene>
    <name evidence="10 13" type="primary">rsgA</name>
    <name evidence="13" type="ORF">HXL70_00035</name>
</gene>
<dbReference type="PROSITE" id="PS51721">
    <property type="entry name" value="G_CP"/>
    <property type="match status" value="1"/>
</dbReference>
<evidence type="ECO:0000256" key="5">
    <source>
        <dbReference type="ARBA" id="ARBA00022741"/>
    </source>
</evidence>
<evidence type="ECO:0000256" key="10">
    <source>
        <dbReference type="HAMAP-Rule" id="MF_01820"/>
    </source>
</evidence>
<dbReference type="InterPro" id="IPR027417">
    <property type="entry name" value="P-loop_NTPase"/>
</dbReference>
<evidence type="ECO:0000256" key="6">
    <source>
        <dbReference type="ARBA" id="ARBA00022801"/>
    </source>
</evidence>
<feature type="binding site" evidence="10">
    <location>
        <position position="256"/>
    </location>
    <ligand>
        <name>Zn(2+)</name>
        <dbReference type="ChEBI" id="CHEBI:29105"/>
    </ligand>
</feature>
<comment type="similarity">
    <text evidence="10">Belongs to the TRAFAC class YlqF/YawG GTPase family. RsgA subfamily.</text>
</comment>